<name>A0A329SN22_9STRA</name>
<evidence type="ECO:0000256" key="4">
    <source>
        <dbReference type="ARBA" id="ARBA00022729"/>
    </source>
</evidence>
<evidence type="ECO:0000313" key="8">
    <source>
        <dbReference type="EMBL" id="KAG2952359.1"/>
    </source>
</evidence>
<dbReference type="Proteomes" id="UP000774804">
    <property type="component" value="Unassembled WGS sequence"/>
</dbReference>
<reference evidence="6" key="2">
    <citation type="submission" date="2018-10" db="EMBL/GenBank/DDBJ databases">
        <title>Effector identification in a new, highly contiguous assembly of the strawberry crown rot pathogen Phytophthora cactorum.</title>
        <authorList>
            <person name="Armitage A.D."/>
            <person name="Nellist C.F."/>
            <person name="Bates H."/>
            <person name="Vickerstaff R.J."/>
            <person name="Harrison R.J."/>
        </authorList>
    </citation>
    <scope>NUCLEOTIDE SEQUENCE</scope>
    <source>
        <strain evidence="6">15-7</strain>
        <strain evidence="7">4032</strain>
        <strain evidence="8">4040</strain>
        <strain evidence="9">P415</strain>
        <strain evidence="10">P421</strain>
    </source>
</reference>
<dbReference type="EMBL" id="MJFZ01000096">
    <property type="protein sequence ID" value="RAW38100.1"/>
    <property type="molecule type" value="Genomic_DNA"/>
</dbReference>
<evidence type="ECO:0000313" key="7">
    <source>
        <dbReference type="EMBL" id="KAG2927667.1"/>
    </source>
</evidence>
<dbReference type="EMBL" id="RCMI01000180">
    <property type="protein sequence ID" value="KAG2927667.1"/>
    <property type="molecule type" value="Genomic_DNA"/>
</dbReference>
<proteinExistence type="inferred from homology"/>
<comment type="domain">
    <text evidence="5">The RxLR-dEER motif acts to carry the protein into the host cell cytoplasm through binding to cell surface phosphatidylinositol-3-phosphate.</text>
</comment>
<feature type="chain" id="PRO_5044947963" description="RxLR effector protein" evidence="5">
    <location>
        <begin position="21"/>
        <end position="57"/>
    </location>
</feature>
<dbReference type="Pfam" id="PF16810">
    <property type="entry name" value="RXLR"/>
    <property type="match status" value="1"/>
</dbReference>
<protein>
    <recommendedName>
        <fullName evidence="5">RxLR effector protein</fullName>
    </recommendedName>
</protein>
<comment type="caution">
    <text evidence="11">The sequence shown here is derived from an EMBL/GenBank/DDBJ whole genome shotgun (WGS) entry which is preliminary data.</text>
</comment>
<organism evidence="11 12">
    <name type="scientific">Phytophthora cactorum</name>
    <dbReference type="NCBI Taxonomy" id="29920"/>
    <lineage>
        <taxon>Eukaryota</taxon>
        <taxon>Sar</taxon>
        <taxon>Stramenopiles</taxon>
        <taxon>Oomycota</taxon>
        <taxon>Peronosporomycetes</taxon>
        <taxon>Peronosporales</taxon>
        <taxon>Peronosporaceae</taxon>
        <taxon>Phytophthora</taxon>
    </lineage>
</organism>
<feature type="signal peptide" evidence="5">
    <location>
        <begin position="1"/>
        <end position="20"/>
    </location>
</feature>
<comment type="function">
    <text evidence="5">Effector that suppresses plant defense responses during pathogen infection.</text>
</comment>
<evidence type="ECO:0000313" key="11">
    <source>
        <dbReference type="EMBL" id="RAW38100.1"/>
    </source>
</evidence>
<dbReference type="Proteomes" id="UP000697107">
    <property type="component" value="Unassembled WGS sequence"/>
</dbReference>
<dbReference type="EMBL" id="RCML01000498">
    <property type="protein sequence ID" value="KAG2975303.1"/>
    <property type="molecule type" value="Genomic_DNA"/>
</dbReference>
<evidence type="ECO:0000256" key="1">
    <source>
        <dbReference type="ARBA" id="ARBA00004613"/>
    </source>
</evidence>
<dbReference type="EMBL" id="RCMG01000774">
    <property type="protein sequence ID" value="KAG2848046.1"/>
    <property type="molecule type" value="Genomic_DNA"/>
</dbReference>
<dbReference type="Proteomes" id="UP000735874">
    <property type="component" value="Unassembled WGS sequence"/>
</dbReference>
<sequence length="57" mass="6352">MRLHHVLLVTAATLLASASALLATDEIKGSRLGHLKVTGTYESLKYPTRMWRRGVFL</sequence>
<keyword evidence="12" id="KW-1185">Reference proteome</keyword>
<dbReference type="VEuPathDB" id="FungiDB:PC110_g5663"/>
<keyword evidence="4 5" id="KW-0732">Signal</keyword>
<comment type="subcellular location">
    <subcellularLocation>
        <location evidence="1 5">Secreted</location>
    </subcellularLocation>
</comment>
<evidence type="ECO:0000256" key="3">
    <source>
        <dbReference type="ARBA" id="ARBA00022525"/>
    </source>
</evidence>
<dbReference type="Proteomes" id="UP000736787">
    <property type="component" value="Unassembled WGS sequence"/>
</dbReference>
<comment type="similarity">
    <text evidence="2 5">Belongs to the RxLR effector family.</text>
</comment>
<accession>A0A329SN22</accession>
<dbReference type="Proteomes" id="UP000760860">
    <property type="component" value="Unassembled WGS sequence"/>
</dbReference>
<gene>
    <name evidence="11" type="ORF">PC110_g5663</name>
    <name evidence="6" type="ORF">PC113_g17648</name>
    <name evidence="7" type="ORF">PC115_g7462</name>
    <name evidence="8" type="ORF">PC117_g2827</name>
    <name evidence="9" type="ORF">PC118_g14002</name>
    <name evidence="10" type="ORF">PC129_g11700</name>
</gene>
<dbReference type="Proteomes" id="UP000251314">
    <property type="component" value="Unassembled WGS sequence"/>
</dbReference>
<reference evidence="11 12" key="1">
    <citation type="submission" date="2018-01" db="EMBL/GenBank/DDBJ databases">
        <title>Draft genome of the strawberry crown rot pathogen Phytophthora cactorum.</title>
        <authorList>
            <person name="Armitage A.D."/>
            <person name="Lysoe E."/>
            <person name="Nellist C.F."/>
            <person name="Harrison R.J."/>
            <person name="Brurberg M.B."/>
        </authorList>
    </citation>
    <scope>NUCLEOTIDE SEQUENCE [LARGE SCALE GENOMIC DNA]</scope>
    <source>
        <strain evidence="11 12">10300</strain>
    </source>
</reference>
<keyword evidence="3 5" id="KW-0964">Secreted</keyword>
<evidence type="ECO:0000313" key="10">
    <source>
        <dbReference type="EMBL" id="KAG3217481.1"/>
    </source>
</evidence>
<dbReference type="InterPro" id="IPR031825">
    <property type="entry name" value="RXLR"/>
</dbReference>
<evidence type="ECO:0000256" key="5">
    <source>
        <dbReference type="RuleBase" id="RU367124"/>
    </source>
</evidence>
<evidence type="ECO:0000313" key="6">
    <source>
        <dbReference type="EMBL" id="KAG2848046.1"/>
    </source>
</evidence>
<evidence type="ECO:0000313" key="9">
    <source>
        <dbReference type="EMBL" id="KAG2975303.1"/>
    </source>
</evidence>
<dbReference type="AlphaFoldDB" id="A0A329SN22"/>
<evidence type="ECO:0000313" key="12">
    <source>
        <dbReference type="Proteomes" id="UP000251314"/>
    </source>
</evidence>
<dbReference type="EMBL" id="RCMK01000038">
    <property type="protein sequence ID" value="KAG2952359.1"/>
    <property type="molecule type" value="Genomic_DNA"/>
</dbReference>
<dbReference type="EMBL" id="RCMV01000419">
    <property type="protein sequence ID" value="KAG3217481.1"/>
    <property type="molecule type" value="Genomic_DNA"/>
</dbReference>
<evidence type="ECO:0000256" key="2">
    <source>
        <dbReference type="ARBA" id="ARBA00010400"/>
    </source>
</evidence>